<accession>A0A1H1MM93</accession>
<protein>
    <recommendedName>
        <fullName evidence="4">DUF2490 domain-containing protein</fullName>
    </recommendedName>
</protein>
<gene>
    <name evidence="2" type="ORF">SAMN04488552_1367</name>
</gene>
<feature type="signal peptide" evidence="1">
    <location>
        <begin position="1"/>
        <end position="20"/>
    </location>
</feature>
<reference evidence="2 3" key="1">
    <citation type="submission" date="2016-10" db="EMBL/GenBank/DDBJ databases">
        <authorList>
            <person name="Varghese N."/>
            <person name="Submissions S."/>
        </authorList>
    </citation>
    <scope>NUCLEOTIDE SEQUENCE [LARGE SCALE GENOMIC DNA]</scope>
    <source>
        <strain evidence="2 3">Mar_2010_102</strain>
    </source>
</reference>
<dbReference type="AlphaFoldDB" id="A0A1H1MM93"/>
<evidence type="ECO:0000313" key="2">
    <source>
        <dbReference type="EMBL" id="SDR87901.1"/>
    </source>
</evidence>
<name>A0A1H1MM93_9FLAO</name>
<evidence type="ECO:0000256" key="1">
    <source>
        <dbReference type="SAM" id="SignalP"/>
    </source>
</evidence>
<evidence type="ECO:0008006" key="4">
    <source>
        <dbReference type="Google" id="ProtNLM"/>
    </source>
</evidence>
<dbReference type="EMBL" id="LT629745">
    <property type="protein sequence ID" value="SDR87901.1"/>
    <property type="molecule type" value="Genomic_DNA"/>
</dbReference>
<evidence type="ECO:0000313" key="3">
    <source>
        <dbReference type="Proteomes" id="UP000198858"/>
    </source>
</evidence>
<proteinExistence type="predicted"/>
<keyword evidence="3" id="KW-1185">Reference proteome</keyword>
<dbReference type="Proteomes" id="UP000198858">
    <property type="component" value="Chromosome I"/>
</dbReference>
<keyword evidence="1" id="KW-0732">Signal</keyword>
<dbReference type="RefSeq" id="WP_197677853.1">
    <property type="nucleotide sequence ID" value="NZ_LT629745.1"/>
</dbReference>
<dbReference type="InterPro" id="IPR019619">
    <property type="entry name" value="DUF2490"/>
</dbReference>
<feature type="chain" id="PRO_5009254567" description="DUF2490 domain-containing protein" evidence="1">
    <location>
        <begin position="21"/>
        <end position="229"/>
    </location>
</feature>
<organism evidence="2 3">
    <name type="scientific">Christiangramia echinicola</name>
    <dbReference type="NCBI Taxonomy" id="279359"/>
    <lineage>
        <taxon>Bacteria</taxon>
        <taxon>Pseudomonadati</taxon>
        <taxon>Bacteroidota</taxon>
        <taxon>Flavobacteriia</taxon>
        <taxon>Flavobacteriales</taxon>
        <taxon>Flavobacteriaceae</taxon>
        <taxon>Christiangramia</taxon>
    </lineage>
</organism>
<dbReference type="STRING" id="1250231.SAMN04488552_1367"/>
<dbReference type="Pfam" id="PF10677">
    <property type="entry name" value="DUF2490"/>
    <property type="match status" value="1"/>
</dbReference>
<sequence>MKKFTLLLLFSLFFNFSAQAQVDGDQLGGWYMYFWNTDLGESRFGLQGDVQYRNWDVIGDLEQLLLRAGVTYRANENILLTLGYGNITTGAFGNSNDTSSESRIYQEALLPHRISERIYLKHRFRYEQRWVEDQDFRTRYRYNLFINIPFNQPNLNKDAIYLALYNEVFINGQRDIGNGRIVEIFDRNRFYSALGYALKDNLKIQAGYMLQSTNSIDKGQLQLSLHHSF</sequence>